<protein>
    <submittedName>
        <fullName evidence="1">Uncharacterized protein</fullName>
    </submittedName>
</protein>
<organism evidence="1">
    <name type="scientific">marine sediment metagenome</name>
    <dbReference type="NCBI Taxonomy" id="412755"/>
    <lineage>
        <taxon>unclassified sequences</taxon>
        <taxon>metagenomes</taxon>
        <taxon>ecological metagenomes</taxon>
    </lineage>
</organism>
<comment type="caution">
    <text evidence="1">The sequence shown here is derived from an EMBL/GenBank/DDBJ whole genome shotgun (WGS) entry which is preliminary data.</text>
</comment>
<reference evidence="1" key="1">
    <citation type="journal article" date="2015" name="Nature">
        <title>Complex archaea that bridge the gap between prokaryotes and eukaryotes.</title>
        <authorList>
            <person name="Spang A."/>
            <person name="Saw J.H."/>
            <person name="Jorgensen S.L."/>
            <person name="Zaremba-Niedzwiedzka K."/>
            <person name="Martijn J."/>
            <person name="Lind A.E."/>
            <person name="van Eijk R."/>
            <person name="Schleper C."/>
            <person name="Guy L."/>
            <person name="Ettema T.J."/>
        </authorList>
    </citation>
    <scope>NUCLEOTIDE SEQUENCE</scope>
</reference>
<accession>A0A0F9S836</accession>
<dbReference type="AlphaFoldDB" id="A0A0F9S836"/>
<sequence>MENDMQFVWRGKHLEKMGQIMDAAVAITTREEAQEFLTAYQATCTKPGVAAANIGYAAGYYSQDTAQRLYELFSVEHPIFGRNRPTSDEAFQAGLKLGTNTGGQTDDA</sequence>
<proteinExistence type="predicted"/>
<evidence type="ECO:0000313" key="1">
    <source>
        <dbReference type="EMBL" id="KKN58402.1"/>
    </source>
</evidence>
<gene>
    <name evidence="1" type="ORF">LCGC14_0552150</name>
</gene>
<name>A0A0F9S836_9ZZZZ</name>
<dbReference type="EMBL" id="LAZR01000763">
    <property type="protein sequence ID" value="KKN58402.1"/>
    <property type="molecule type" value="Genomic_DNA"/>
</dbReference>